<proteinExistence type="predicted"/>
<protein>
    <recommendedName>
        <fullName evidence="4">Transposase</fullName>
    </recommendedName>
</protein>
<evidence type="ECO:0000313" key="3">
    <source>
        <dbReference type="Proteomes" id="UP000584670"/>
    </source>
</evidence>
<organism evidence="2 3">
    <name type="scientific">Streptomyces cupreus</name>
    <dbReference type="NCBI Taxonomy" id="2759956"/>
    <lineage>
        <taxon>Bacteria</taxon>
        <taxon>Bacillati</taxon>
        <taxon>Actinomycetota</taxon>
        <taxon>Actinomycetes</taxon>
        <taxon>Kitasatosporales</taxon>
        <taxon>Streptomycetaceae</taxon>
        <taxon>Streptomyces</taxon>
    </lineage>
</organism>
<dbReference type="Proteomes" id="UP000584670">
    <property type="component" value="Unassembled WGS sequence"/>
</dbReference>
<gene>
    <name evidence="2" type="ORF">H4N64_12710</name>
</gene>
<name>A0A7X1J1D7_9ACTN</name>
<evidence type="ECO:0000313" key="2">
    <source>
        <dbReference type="EMBL" id="MBC2902458.1"/>
    </source>
</evidence>
<feature type="region of interest" description="Disordered" evidence="1">
    <location>
        <begin position="109"/>
        <end position="130"/>
    </location>
</feature>
<sequence length="130" mass="14267">MTTFSKVVENLGGDFPTGAFGRTYRIWRGVADFSSILTWDDLNFEAIRMMAGGGHSVERACRVLYVAESGYYTWRNRPPSARTVRHAWLTEAIIGIHTASRGTYGVVASPTSPSAHPTLARSRRRTGGCG</sequence>
<feature type="compositionally biased region" description="Basic residues" evidence="1">
    <location>
        <begin position="121"/>
        <end position="130"/>
    </location>
</feature>
<comment type="caution">
    <text evidence="2">The sequence shown here is derived from an EMBL/GenBank/DDBJ whole genome shotgun (WGS) entry which is preliminary data.</text>
</comment>
<evidence type="ECO:0008006" key="4">
    <source>
        <dbReference type="Google" id="ProtNLM"/>
    </source>
</evidence>
<dbReference type="EMBL" id="JACMSF010000011">
    <property type="protein sequence ID" value="MBC2902458.1"/>
    <property type="molecule type" value="Genomic_DNA"/>
</dbReference>
<keyword evidence="3" id="KW-1185">Reference proteome</keyword>
<dbReference type="RefSeq" id="WP_186282370.1">
    <property type="nucleotide sequence ID" value="NZ_JACMSF010000011.1"/>
</dbReference>
<evidence type="ECO:0000256" key="1">
    <source>
        <dbReference type="SAM" id="MobiDB-lite"/>
    </source>
</evidence>
<dbReference type="AlphaFoldDB" id="A0A7X1J1D7"/>
<accession>A0A7X1J1D7</accession>
<reference evidence="2 3" key="1">
    <citation type="submission" date="2020-08" db="EMBL/GenBank/DDBJ databases">
        <title>Streptomyces sp. PSKA01 genome sequencing and assembly.</title>
        <authorList>
            <person name="Mandal S."/>
            <person name="Maiti P.K."/>
            <person name="Das P."/>
        </authorList>
    </citation>
    <scope>NUCLEOTIDE SEQUENCE [LARGE SCALE GENOMIC DNA]</scope>
    <source>
        <strain evidence="2 3">PSKA01</strain>
    </source>
</reference>